<keyword evidence="2" id="KW-1003">Cell membrane</keyword>
<sequence length="192" mass="22446">MTTDFKDVMLKRTDNELIKIVTVDRNKYQPSAIEVAEEEIKKRNIDIKIIEQVKVDLIVKSEEQEQFEAKKVSSWARFLNFIIDIIVWFIIVAILTSQLNPKDPVQMLFGYLIFFASYIGYYAFMETKYQKTIGKFITKTKVVNKNGAKPKGGDILRRTFCRLIPFDRISFLFTPNGFHDRLSDTTIIKDEN</sequence>
<evidence type="ECO:0000256" key="6">
    <source>
        <dbReference type="SAM" id="Phobius"/>
    </source>
</evidence>
<dbReference type="InterPro" id="IPR010432">
    <property type="entry name" value="RDD"/>
</dbReference>
<keyword evidence="9" id="KW-1185">Reference proteome</keyword>
<reference evidence="9" key="1">
    <citation type="submission" date="2016-11" db="EMBL/GenBank/DDBJ databases">
        <authorList>
            <person name="Varghese N."/>
            <person name="Submissions S."/>
        </authorList>
    </citation>
    <scope>NUCLEOTIDE SEQUENCE [LARGE SCALE GENOMIC DNA]</scope>
    <source>
        <strain evidence="9">DSM 3661</strain>
    </source>
</reference>
<protein>
    <submittedName>
        <fullName evidence="8">Uncharacterized membrane protein YckC, RDD family</fullName>
    </submittedName>
</protein>
<dbReference type="STRING" id="69322.SAMN05443669_10186"/>
<name>A0A1M7ERR5_9FLAO</name>
<dbReference type="PANTHER" id="PTHR36115:SF4">
    <property type="entry name" value="MEMBRANE PROTEIN"/>
    <property type="match status" value="1"/>
</dbReference>
<dbReference type="InterPro" id="IPR051791">
    <property type="entry name" value="Pra-immunoreactive"/>
</dbReference>
<evidence type="ECO:0000256" key="5">
    <source>
        <dbReference type="ARBA" id="ARBA00023136"/>
    </source>
</evidence>
<dbReference type="EMBL" id="FRBU01000018">
    <property type="protein sequence ID" value="SHL94293.1"/>
    <property type="molecule type" value="Genomic_DNA"/>
</dbReference>
<dbReference type="OrthoDB" id="762068at2"/>
<dbReference type="GO" id="GO:0005886">
    <property type="term" value="C:plasma membrane"/>
    <property type="evidence" value="ECO:0007669"/>
    <property type="project" value="UniProtKB-SubCell"/>
</dbReference>
<keyword evidence="5 6" id="KW-0472">Membrane</keyword>
<dbReference type="RefSeq" id="WP_073353458.1">
    <property type="nucleotide sequence ID" value="NZ_FRBU01000018.1"/>
</dbReference>
<evidence type="ECO:0000259" key="7">
    <source>
        <dbReference type="Pfam" id="PF06271"/>
    </source>
</evidence>
<feature type="domain" description="RDD" evidence="7">
    <location>
        <begin position="74"/>
        <end position="173"/>
    </location>
</feature>
<organism evidence="8 9">
    <name type="scientific">Flavobacterium xanthum</name>
    <dbReference type="NCBI Taxonomy" id="69322"/>
    <lineage>
        <taxon>Bacteria</taxon>
        <taxon>Pseudomonadati</taxon>
        <taxon>Bacteroidota</taxon>
        <taxon>Flavobacteriia</taxon>
        <taxon>Flavobacteriales</taxon>
        <taxon>Flavobacteriaceae</taxon>
        <taxon>Flavobacterium</taxon>
    </lineage>
</organism>
<evidence type="ECO:0000256" key="2">
    <source>
        <dbReference type="ARBA" id="ARBA00022475"/>
    </source>
</evidence>
<evidence type="ECO:0000313" key="8">
    <source>
        <dbReference type="EMBL" id="SHL94293.1"/>
    </source>
</evidence>
<dbReference type="Proteomes" id="UP000184260">
    <property type="component" value="Unassembled WGS sequence"/>
</dbReference>
<gene>
    <name evidence="8" type="ORF">SAMN05443669_10186</name>
</gene>
<comment type="subcellular location">
    <subcellularLocation>
        <location evidence="1">Cell membrane</location>
        <topology evidence="1">Multi-pass membrane protein</topology>
    </subcellularLocation>
</comment>
<feature type="transmembrane region" description="Helical" evidence="6">
    <location>
        <begin position="105"/>
        <end position="124"/>
    </location>
</feature>
<keyword evidence="3 6" id="KW-0812">Transmembrane</keyword>
<dbReference type="Pfam" id="PF06271">
    <property type="entry name" value="RDD"/>
    <property type="match status" value="1"/>
</dbReference>
<evidence type="ECO:0000256" key="4">
    <source>
        <dbReference type="ARBA" id="ARBA00022989"/>
    </source>
</evidence>
<dbReference type="PANTHER" id="PTHR36115">
    <property type="entry name" value="PROLINE-RICH ANTIGEN HOMOLOG-RELATED"/>
    <property type="match status" value="1"/>
</dbReference>
<evidence type="ECO:0000313" key="9">
    <source>
        <dbReference type="Proteomes" id="UP000184260"/>
    </source>
</evidence>
<feature type="transmembrane region" description="Helical" evidence="6">
    <location>
        <begin position="78"/>
        <end position="99"/>
    </location>
</feature>
<keyword evidence="4 6" id="KW-1133">Transmembrane helix</keyword>
<evidence type="ECO:0000256" key="3">
    <source>
        <dbReference type="ARBA" id="ARBA00022692"/>
    </source>
</evidence>
<evidence type="ECO:0000256" key="1">
    <source>
        <dbReference type="ARBA" id="ARBA00004651"/>
    </source>
</evidence>
<accession>A0A1M7ERR5</accession>
<proteinExistence type="predicted"/>
<dbReference type="AlphaFoldDB" id="A0A1M7ERR5"/>